<dbReference type="GO" id="GO:0046872">
    <property type="term" value="F:metal ion binding"/>
    <property type="evidence" value="ECO:0007669"/>
    <property type="project" value="UniProtKB-KW"/>
</dbReference>
<dbReference type="AlphaFoldDB" id="A0A7W6PU56"/>
<dbReference type="PANTHER" id="PTHR33337">
    <property type="entry name" value="GFA DOMAIN-CONTAINING PROTEIN"/>
    <property type="match status" value="1"/>
</dbReference>
<feature type="domain" description="CENP-V/GFA" evidence="5">
    <location>
        <begin position="5"/>
        <end position="122"/>
    </location>
</feature>
<dbReference type="Proteomes" id="UP000519897">
    <property type="component" value="Unassembled WGS sequence"/>
</dbReference>
<dbReference type="InterPro" id="IPR006913">
    <property type="entry name" value="CENP-V/GFA"/>
</dbReference>
<protein>
    <recommendedName>
        <fullName evidence="5">CENP-V/GFA domain-containing protein</fullName>
    </recommendedName>
</protein>
<comment type="similarity">
    <text evidence="1">Belongs to the Gfa family.</text>
</comment>
<dbReference type="Pfam" id="PF04828">
    <property type="entry name" value="GFA"/>
    <property type="match status" value="1"/>
</dbReference>
<evidence type="ECO:0000313" key="6">
    <source>
        <dbReference type="EMBL" id="MBB4145872.1"/>
    </source>
</evidence>
<keyword evidence="3" id="KW-0862">Zinc</keyword>
<evidence type="ECO:0000313" key="7">
    <source>
        <dbReference type="Proteomes" id="UP000519897"/>
    </source>
</evidence>
<keyword evidence="7" id="KW-1185">Reference proteome</keyword>
<dbReference type="PROSITE" id="PS51891">
    <property type="entry name" value="CENP_V_GFA"/>
    <property type="match status" value="1"/>
</dbReference>
<dbReference type="SUPFAM" id="SSF51316">
    <property type="entry name" value="Mss4-like"/>
    <property type="match status" value="1"/>
</dbReference>
<sequence>MSIPYSGGCACGAVRYNLSAEPVAMVDCQCRQCQRESETGHQSHMVFVAAEVEVAGSPSGWEMIGDGGTRKRTSFCAACGSPVFMTFPDNPAIFILRAASLDEPERYRPTMVTWTDAAQPWDHINPRSTAFPRMPPAG</sequence>
<evidence type="ECO:0000256" key="2">
    <source>
        <dbReference type="ARBA" id="ARBA00022723"/>
    </source>
</evidence>
<accession>A0A7W6PU56</accession>
<dbReference type="PANTHER" id="PTHR33337:SF40">
    <property type="entry name" value="CENP-V_GFA DOMAIN-CONTAINING PROTEIN-RELATED"/>
    <property type="match status" value="1"/>
</dbReference>
<reference evidence="6 7" key="1">
    <citation type="submission" date="2020-08" db="EMBL/GenBank/DDBJ databases">
        <title>Genomic Encyclopedia of Type Strains, Phase IV (KMG-IV): sequencing the most valuable type-strain genomes for metagenomic binning, comparative biology and taxonomic classification.</title>
        <authorList>
            <person name="Goeker M."/>
        </authorList>
    </citation>
    <scope>NUCLEOTIDE SEQUENCE [LARGE SCALE GENOMIC DNA]</scope>
    <source>
        <strain evidence="6 7">DSM 29514</strain>
    </source>
</reference>
<name>A0A7W6PU56_9HYPH</name>
<proteinExistence type="inferred from homology"/>
<dbReference type="EMBL" id="JACIEC010000013">
    <property type="protein sequence ID" value="MBB4145872.1"/>
    <property type="molecule type" value="Genomic_DNA"/>
</dbReference>
<gene>
    <name evidence="6" type="ORF">GGQ72_004438</name>
</gene>
<keyword evidence="4" id="KW-0456">Lyase</keyword>
<evidence type="ECO:0000256" key="4">
    <source>
        <dbReference type="ARBA" id="ARBA00023239"/>
    </source>
</evidence>
<evidence type="ECO:0000256" key="1">
    <source>
        <dbReference type="ARBA" id="ARBA00005495"/>
    </source>
</evidence>
<evidence type="ECO:0000256" key="3">
    <source>
        <dbReference type="ARBA" id="ARBA00022833"/>
    </source>
</evidence>
<dbReference type="Gene3D" id="3.90.1590.10">
    <property type="entry name" value="glutathione-dependent formaldehyde- activating enzyme (gfa)"/>
    <property type="match status" value="1"/>
</dbReference>
<dbReference type="GO" id="GO:0016846">
    <property type="term" value="F:carbon-sulfur lyase activity"/>
    <property type="evidence" value="ECO:0007669"/>
    <property type="project" value="InterPro"/>
</dbReference>
<organism evidence="6 7">
    <name type="scientific">Rhizobium rhizoryzae</name>
    <dbReference type="NCBI Taxonomy" id="451876"/>
    <lineage>
        <taxon>Bacteria</taxon>
        <taxon>Pseudomonadati</taxon>
        <taxon>Pseudomonadota</taxon>
        <taxon>Alphaproteobacteria</taxon>
        <taxon>Hyphomicrobiales</taxon>
        <taxon>Rhizobiaceae</taxon>
        <taxon>Rhizobium/Agrobacterium group</taxon>
        <taxon>Rhizobium</taxon>
    </lineage>
</organism>
<evidence type="ECO:0000259" key="5">
    <source>
        <dbReference type="PROSITE" id="PS51891"/>
    </source>
</evidence>
<keyword evidence="2" id="KW-0479">Metal-binding</keyword>
<dbReference type="RefSeq" id="WP_165137480.1">
    <property type="nucleotide sequence ID" value="NZ_CP049251.1"/>
</dbReference>
<dbReference type="InterPro" id="IPR011057">
    <property type="entry name" value="Mss4-like_sf"/>
</dbReference>
<comment type="caution">
    <text evidence="6">The sequence shown here is derived from an EMBL/GenBank/DDBJ whole genome shotgun (WGS) entry which is preliminary data.</text>
</comment>